<dbReference type="InterPro" id="IPR050655">
    <property type="entry name" value="Plant_B3_domain"/>
</dbReference>
<evidence type="ECO:0000259" key="6">
    <source>
        <dbReference type="PROSITE" id="PS50863"/>
    </source>
</evidence>
<dbReference type="GO" id="GO:0003677">
    <property type="term" value="F:DNA binding"/>
    <property type="evidence" value="ECO:0007669"/>
    <property type="project" value="UniProtKB-KW"/>
</dbReference>
<dbReference type="InterPro" id="IPR003340">
    <property type="entry name" value="B3_DNA-bd"/>
</dbReference>
<evidence type="ECO:0000256" key="4">
    <source>
        <dbReference type="ARBA" id="ARBA00023163"/>
    </source>
</evidence>
<protein>
    <recommendedName>
        <fullName evidence="6">TF-B3 domain-containing protein</fullName>
    </recommendedName>
</protein>
<dbReference type="AlphaFoldDB" id="A0A803LDZ7"/>
<dbReference type="GO" id="GO:0005634">
    <property type="term" value="C:nucleus"/>
    <property type="evidence" value="ECO:0007669"/>
    <property type="project" value="UniProtKB-SubCell"/>
</dbReference>
<feature type="domain" description="TF-B3" evidence="6">
    <location>
        <begin position="28"/>
        <end position="121"/>
    </location>
</feature>
<dbReference type="Pfam" id="PF02362">
    <property type="entry name" value="B3"/>
    <property type="match status" value="1"/>
</dbReference>
<keyword evidence="3" id="KW-0238">DNA-binding</keyword>
<reference evidence="7" key="1">
    <citation type="journal article" date="2017" name="Nature">
        <title>The genome of Chenopodium quinoa.</title>
        <authorList>
            <person name="Jarvis D.E."/>
            <person name="Ho Y.S."/>
            <person name="Lightfoot D.J."/>
            <person name="Schmoeckel S.M."/>
            <person name="Li B."/>
            <person name="Borm T.J.A."/>
            <person name="Ohyanagi H."/>
            <person name="Mineta K."/>
            <person name="Michell C.T."/>
            <person name="Saber N."/>
            <person name="Kharbatia N.M."/>
            <person name="Rupper R.R."/>
            <person name="Sharp A.R."/>
            <person name="Dally N."/>
            <person name="Boughton B.A."/>
            <person name="Woo Y.H."/>
            <person name="Gao G."/>
            <person name="Schijlen E.G.W.M."/>
            <person name="Guo X."/>
            <person name="Momin A.A."/>
            <person name="Negrao S."/>
            <person name="Al-Babili S."/>
            <person name="Gehring C."/>
            <person name="Roessner U."/>
            <person name="Jung C."/>
            <person name="Murphy K."/>
            <person name="Arold S.T."/>
            <person name="Gojobori T."/>
            <person name="van der Linden C.G."/>
            <person name="van Loo E.N."/>
            <person name="Jellen E.N."/>
            <person name="Maughan P.J."/>
            <person name="Tester M."/>
        </authorList>
    </citation>
    <scope>NUCLEOTIDE SEQUENCE [LARGE SCALE GENOMIC DNA]</scope>
    <source>
        <strain evidence="7">cv. PI 614886</strain>
    </source>
</reference>
<sequence>MLKLKKKIGRTDEGCNNKEKQFEIYPHKFFKIILPHTLHHKILRIPETFTRDFSPQLPLFATQTVRTGLSWKLELERIDNKLYFTQGWADFMEQNAIKYGYFLEFEYQENEHFKDYIFDLSCSEIEYPREYDQYAKYHRDHDDMVIERVMVEEEEDDDIDSDCIILKSNYINPSFTAVVRNYNISSTSSYL</sequence>
<dbReference type="Gene3D" id="2.40.330.10">
    <property type="entry name" value="DNA-binding pseudobarrel domain"/>
    <property type="match status" value="1"/>
</dbReference>
<comment type="subcellular location">
    <subcellularLocation>
        <location evidence="1">Nucleus</location>
    </subcellularLocation>
</comment>
<keyword evidence="8" id="KW-1185">Reference proteome</keyword>
<dbReference type="InterPro" id="IPR015300">
    <property type="entry name" value="DNA-bd_pseudobarrel_sf"/>
</dbReference>
<dbReference type="SMART" id="SM01019">
    <property type="entry name" value="B3"/>
    <property type="match status" value="1"/>
</dbReference>
<name>A0A803LDZ7_CHEQI</name>
<dbReference type="SUPFAM" id="SSF101936">
    <property type="entry name" value="DNA-binding pseudobarrel domain"/>
    <property type="match status" value="1"/>
</dbReference>
<keyword evidence="4" id="KW-0804">Transcription</keyword>
<evidence type="ECO:0000313" key="7">
    <source>
        <dbReference type="EnsemblPlants" id="AUR62011403-RA:cds"/>
    </source>
</evidence>
<proteinExistence type="predicted"/>
<dbReference type="Gramene" id="AUR62011403-RA">
    <property type="protein sequence ID" value="AUR62011403-RA:cds"/>
    <property type="gene ID" value="AUR62011403"/>
</dbReference>
<organism evidence="7 8">
    <name type="scientific">Chenopodium quinoa</name>
    <name type="common">Quinoa</name>
    <dbReference type="NCBI Taxonomy" id="63459"/>
    <lineage>
        <taxon>Eukaryota</taxon>
        <taxon>Viridiplantae</taxon>
        <taxon>Streptophyta</taxon>
        <taxon>Embryophyta</taxon>
        <taxon>Tracheophyta</taxon>
        <taxon>Spermatophyta</taxon>
        <taxon>Magnoliopsida</taxon>
        <taxon>eudicotyledons</taxon>
        <taxon>Gunneridae</taxon>
        <taxon>Pentapetalae</taxon>
        <taxon>Caryophyllales</taxon>
        <taxon>Chenopodiaceae</taxon>
        <taxon>Chenopodioideae</taxon>
        <taxon>Atripliceae</taxon>
        <taxon>Chenopodium</taxon>
    </lineage>
</organism>
<evidence type="ECO:0000313" key="8">
    <source>
        <dbReference type="Proteomes" id="UP000596660"/>
    </source>
</evidence>
<dbReference type="PROSITE" id="PS50863">
    <property type="entry name" value="B3"/>
    <property type="match status" value="1"/>
</dbReference>
<dbReference type="Proteomes" id="UP000596660">
    <property type="component" value="Unplaced"/>
</dbReference>
<dbReference type="EnsemblPlants" id="AUR62011403-RA">
    <property type="protein sequence ID" value="AUR62011403-RA:cds"/>
    <property type="gene ID" value="AUR62011403"/>
</dbReference>
<reference evidence="7" key="2">
    <citation type="submission" date="2021-03" db="UniProtKB">
        <authorList>
            <consortium name="EnsemblPlants"/>
        </authorList>
    </citation>
    <scope>IDENTIFICATION</scope>
</reference>
<accession>A0A803LDZ7</accession>
<evidence type="ECO:0000256" key="2">
    <source>
        <dbReference type="ARBA" id="ARBA00023015"/>
    </source>
</evidence>
<dbReference type="OMA" id="EIEYPRE"/>
<keyword evidence="2" id="KW-0805">Transcription regulation</keyword>
<evidence type="ECO:0000256" key="3">
    <source>
        <dbReference type="ARBA" id="ARBA00023125"/>
    </source>
</evidence>
<dbReference type="PANTHER" id="PTHR31920">
    <property type="entry name" value="B3 DOMAIN-CONTAINING"/>
    <property type="match status" value="1"/>
</dbReference>
<keyword evidence="5" id="KW-0539">Nucleus</keyword>
<evidence type="ECO:0000256" key="1">
    <source>
        <dbReference type="ARBA" id="ARBA00004123"/>
    </source>
</evidence>
<dbReference type="CDD" id="cd10017">
    <property type="entry name" value="B3_DNA"/>
    <property type="match status" value="1"/>
</dbReference>
<dbReference type="PANTHER" id="PTHR31920:SF37">
    <property type="entry name" value="B3 DOMAIN-CONTAINING TRANSCRIPTION FACTOR VRN1"/>
    <property type="match status" value="1"/>
</dbReference>
<evidence type="ECO:0000256" key="5">
    <source>
        <dbReference type="ARBA" id="ARBA00023242"/>
    </source>
</evidence>